<accession>A0A1X6X5K6</accession>
<dbReference type="Proteomes" id="UP000196581">
    <property type="component" value="Unassembled WGS sequence"/>
</dbReference>
<dbReference type="Pfam" id="PF12802">
    <property type="entry name" value="MarR_2"/>
    <property type="match status" value="1"/>
</dbReference>
<dbReference type="AlphaFoldDB" id="A0A1X6X5K6"/>
<feature type="compositionally biased region" description="Polar residues" evidence="4">
    <location>
        <begin position="11"/>
        <end position="20"/>
    </location>
</feature>
<dbReference type="EMBL" id="FWFF01000005">
    <property type="protein sequence ID" value="SLM94299.1"/>
    <property type="molecule type" value="Genomic_DNA"/>
</dbReference>
<protein>
    <submittedName>
        <fullName evidence="6">Transcriptional regulator, MarR family</fullName>
    </submittedName>
</protein>
<dbReference type="InterPro" id="IPR036390">
    <property type="entry name" value="WH_DNA-bd_sf"/>
</dbReference>
<dbReference type="PROSITE" id="PS01117">
    <property type="entry name" value="HTH_MARR_1"/>
    <property type="match status" value="1"/>
</dbReference>
<dbReference type="PROSITE" id="PS50995">
    <property type="entry name" value="HTH_MARR_2"/>
    <property type="match status" value="1"/>
</dbReference>
<evidence type="ECO:0000256" key="3">
    <source>
        <dbReference type="ARBA" id="ARBA00023163"/>
    </source>
</evidence>
<keyword evidence="2" id="KW-0238">DNA-binding</keyword>
<dbReference type="InterPro" id="IPR039422">
    <property type="entry name" value="MarR/SlyA-like"/>
</dbReference>
<evidence type="ECO:0000259" key="5">
    <source>
        <dbReference type="PROSITE" id="PS50995"/>
    </source>
</evidence>
<dbReference type="RefSeq" id="WP_087005161.1">
    <property type="nucleotide sequence ID" value="NZ_FWFF01000005.1"/>
</dbReference>
<dbReference type="GO" id="GO:0003677">
    <property type="term" value="F:DNA binding"/>
    <property type="evidence" value="ECO:0007669"/>
    <property type="project" value="UniProtKB-KW"/>
</dbReference>
<keyword evidence="1" id="KW-0805">Transcription regulation</keyword>
<evidence type="ECO:0000313" key="6">
    <source>
        <dbReference type="EMBL" id="SLM94299.1"/>
    </source>
</evidence>
<feature type="region of interest" description="Disordered" evidence="4">
    <location>
        <begin position="182"/>
        <end position="205"/>
    </location>
</feature>
<dbReference type="SUPFAM" id="SSF46785">
    <property type="entry name" value="Winged helix' DNA-binding domain"/>
    <property type="match status" value="1"/>
</dbReference>
<feature type="region of interest" description="Disordered" evidence="4">
    <location>
        <begin position="1"/>
        <end position="20"/>
    </location>
</feature>
<gene>
    <name evidence="6" type="ORF">FM105_04075</name>
</gene>
<feature type="domain" description="HTH marR-type" evidence="5">
    <location>
        <begin position="1"/>
        <end position="162"/>
    </location>
</feature>
<evidence type="ECO:0000313" key="7">
    <source>
        <dbReference type="Proteomes" id="UP000196581"/>
    </source>
</evidence>
<dbReference type="GO" id="GO:0003700">
    <property type="term" value="F:DNA-binding transcription factor activity"/>
    <property type="evidence" value="ECO:0007669"/>
    <property type="project" value="InterPro"/>
</dbReference>
<reference evidence="7" key="1">
    <citation type="submission" date="2017-02" db="EMBL/GenBank/DDBJ databases">
        <authorList>
            <person name="Dridi B."/>
        </authorList>
    </citation>
    <scope>NUCLEOTIDE SEQUENCE [LARGE SCALE GENOMIC DNA]</scope>
    <source>
        <strain evidence="7">B Co 03.10</strain>
    </source>
</reference>
<evidence type="ECO:0000256" key="4">
    <source>
        <dbReference type="SAM" id="MobiDB-lite"/>
    </source>
</evidence>
<dbReference type="PANTHER" id="PTHR33164:SF43">
    <property type="entry name" value="HTH-TYPE TRANSCRIPTIONAL REPRESSOR YETL"/>
    <property type="match status" value="1"/>
</dbReference>
<keyword evidence="3" id="KW-0804">Transcription</keyword>
<dbReference type="PANTHER" id="PTHR33164">
    <property type="entry name" value="TRANSCRIPTIONAL REGULATOR, MARR FAMILY"/>
    <property type="match status" value="1"/>
</dbReference>
<dbReference type="Gene3D" id="1.10.10.10">
    <property type="entry name" value="Winged helix-like DNA-binding domain superfamily/Winged helix DNA-binding domain"/>
    <property type="match status" value="1"/>
</dbReference>
<sequence length="205" mass="22548">MLPEHLRTQLFPEQSTANSPSPRLSIVELIHANQVQTMVSRTAAAQFAHTHGLNLIDFHVVQSVISLDDEQETATPGYIARGLSLSASTLTSILERLVRAGYLIRERDSADRRRISIYHTDKSAQLMADFYRQLAAQYEAAFEPADDSEVQTHTAFVCELGAANQRVVDEFEKSGENLRSATQGRAALADPQASAEQLAHDQAAS</sequence>
<organism evidence="6 7">
    <name type="scientific">Brevibacterium yomogidense</name>
    <dbReference type="NCBI Taxonomy" id="946573"/>
    <lineage>
        <taxon>Bacteria</taxon>
        <taxon>Bacillati</taxon>
        <taxon>Actinomycetota</taxon>
        <taxon>Actinomycetes</taxon>
        <taxon>Micrococcales</taxon>
        <taxon>Brevibacteriaceae</taxon>
        <taxon>Brevibacterium</taxon>
    </lineage>
</organism>
<dbReference type="InterPro" id="IPR023187">
    <property type="entry name" value="Tscrpt_reg_MarR-type_CS"/>
</dbReference>
<dbReference type="InterPro" id="IPR036388">
    <property type="entry name" value="WH-like_DNA-bd_sf"/>
</dbReference>
<evidence type="ECO:0000256" key="2">
    <source>
        <dbReference type="ARBA" id="ARBA00023125"/>
    </source>
</evidence>
<dbReference type="InterPro" id="IPR000835">
    <property type="entry name" value="HTH_MarR-typ"/>
</dbReference>
<evidence type="ECO:0000256" key="1">
    <source>
        <dbReference type="ARBA" id="ARBA00023015"/>
    </source>
</evidence>
<name>A0A1X6X5K6_9MICO</name>
<dbReference type="SMART" id="SM00347">
    <property type="entry name" value="HTH_MARR"/>
    <property type="match status" value="1"/>
</dbReference>
<proteinExistence type="predicted"/>
<dbReference type="GO" id="GO:0006950">
    <property type="term" value="P:response to stress"/>
    <property type="evidence" value="ECO:0007669"/>
    <property type="project" value="TreeGrafter"/>
</dbReference>
<keyword evidence="7" id="KW-1185">Reference proteome</keyword>